<dbReference type="AlphaFoldDB" id="A0A0R1FAU2"/>
<dbReference type="SUPFAM" id="SSF141868">
    <property type="entry name" value="EAL domain-like"/>
    <property type="match status" value="1"/>
</dbReference>
<feature type="domain" description="EAL" evidence="1">
    <location>
        <begin position="1"/>
        <end position="227"/>
    </location>
</feature>
<dbReference type="InterPro" id="IPR001633">
    <property type="entry name" value="EAL_dom"/>
</dbReference>
<evidence type="ECO:0000259" key="1">
    <source>
        <dbReference type="PROSITE" id="PS50883"/>
    </source>
</evidence>
<dbReference type="PATRIC" id="fig|913848.6.peg.939"/>
<dbReference type="EMBL" id="AZCN01000023">
    <property type="protein sequence ID" value="KRK17491.1"/>
    <property type="molecule type" value="Genomic_DNA"/>
</dbReference>
<accession>A0A0R1FAU2</accession>
<gene>
    <name evidence="2" type="ORF">FD22_GL000908</name>
</gene>
<dbReference type="Proteomes" id="UP000051181">
    <property type="component" value="Unassembled WGS sequence"/>
</dbReference>
<dbReference type="Gene3D" id="3.20.20.450">
    <property type="entry name" value="EAL domain"/>
    <property type="match status" value="1"/>
</dbReference>
<dbReference type="InterPro" id="IPR035919">
    <property type="entry name" value="EAL_sf"/>
</dbReference>
<evidence type="ECO:0000313" key="3">
    <source>
        <dbReference type="Proteomes" id="UP000051181"/>
    </source>
</evidence>
<dbReference type="GeneID" id="65916602"/>
<dbReference type="RefSeq" id="WP_010009402.1">
    <property type="nucleotide sequence ID" value="NZ_AZCN01000023.1"/>
</dbReference>
<proteinExistence type="predicted"/>
<dbReference type="eggNOG" id="COG2200">
    <property type="taxonomic scope" value="Bacteria"/>
</dbReference>
<protein>
    <submittedName>
        <fullName evidence="2">C-di-GMP-specific phosphodiesterase</fullName>
    </submittedName>
</protein>
<organism evidence="2 3">
    <name type="scientific">Loigolactobacillus coryniformis subsp. coryniformis KCTC 3167 = DSM 20001</name>
    <dbReference type="NCBI Taxonomy" id="913848"/>
    <lineage>
        <taxon>Bacteria</taxon>
        <taxon>Bacillati</taxon>
        <taxon>Bacillota</taxon>
        <taxon>Bacilli</taxon>
        <taxon>Lactobacillales</taxon>
        <taxon>Lactobacillaceae</taxon>
        <taxon>Loigolactobacillus</taxon>
    </lineage>
</organism>
<reference evidence="2 3" key="1">
    <citation type="journal article" date="2015" name="Genome Announc.">
        <title>Expanding the biotechnology potential of lactobacilli through comparative genomics of 213 strains and associated genera.</title>
        <authorList>
            <person name="Sun Z."/>
            <person name="Harris H.M."/>
            <person name="McCann A."/>
            <person name="Guo C."/>
            <person name="Argimon S."/>
            <person name="Zhang W."/>
            <person name="Yang X."/>
            <person name="Jeffery I.B."/>
            <person name="Cooney J.C."/>
            <person name="Kagawa T.F."/>
            <person name="Liu W."/>
            <person name="Song Y."/>
            <person name="Salvetti E."/>
            <person name="Wrobel A."/>
            <person name="Rasinkangas P."/>
            <person name="Parkhill J."/>
            <person name="Rea M.C."/>
            <person name="O'Sullivan O."/>
            <person name="Ritari J."/>
            <person name="Douillard F.P."/>
            <person name="Paul Ross R."/>
            <person name="Yang R."/>
            <person name="Briner A.E."/>
            <person name="Felis G.E."/>
            <person name="de Vos W.M."/>
            <person name="Barrangou R."/>
            <person name="Klaenhammer T.R."/>
            <person name="Caufield P.W."/>
            <person name="Cui Y."/>
            <person name="Zhang H."/>
            <person name="O'Toole P.W."/>
        </authorList>
    </citation>
    <scope>NUCLEOTIDE SEQUENCE [LARGE SCALE GENOMIC DNA]</scope>
    <source>
        <strain evidence="2 3">DSM 20001</strain>
    </source>
</reference>
<sequence length="245" mass="28332">MIRFFAQPKYSLDHEKLGYEFFIRQYCNGNWIFPKNFAQFTALQLEKLAIATITALPKGTNMVSINLDQDQFVDDTFIASMQQVQKQCEPVEVVIELTEHHHNISIAKLAVAAQQYQNAHLWVCLDDVGTGDNIATLAEQLDPYITEYKFALQNFRQHTDFSTIISPLLQFWHKFAEIHHKFFAIEGFENATEIAIGQHYHANLLQGYYLGYPELVQIDATALNNSGTHKIIDFHSHEDRRRNLQ</sequence>
<dbReference type="PROSITE" id="PS50883">
    <property type="entry name" value="EAL"/>
    <property type="match status" value="1"/>
</dbReference>
<comment type="caution">
    <text evidence="2">The sequence shown here is derived from an EMBL/GenBank/DDBJ whole genome shotgun (WGS) entry which is preliminary data.</text>
</comment>
<dbReference type="Pfam" id="PF00563">
    <property type="entry name" value="EAL"/>
    <property type="match status" value="1"/>
</dbReference>
<evidence type="ECO:0000313" key="2">
    <source>
        <dbReference type="EMBL" id="KRK17491.1"/>
    </source>
</evidence>
<name>A0A0R1FAU2_9LACO</name>